<dbReference type="SUPFAM" id="SSF53756">
    <property type="entry name" value="UDP-Glycosyltransferase/glycogen phosphorylase"/>
    <property type="match status" value="1"/>
</dbReference>
<keyword evidence="3" id="KW-1185">Reference proteome</keyword>
<accession>A0A1M7KDV5</accession>
<gene>
    <name evidence="2" type="ORF">SAMN05443432_11093</name>
</gene>
<dbReference type="Pfam" id="PF13578">
    <property type="entry name" value="Methyltransf_24"/>
    <property type="match status" value="1"/>
</dbReference>
<dbReference type="InterPro" id="IPR055259">
    <property type="entry name" value="YkvP/CgeB_Glyco_trans-like"/>
</dbReference>
<evidence type="ECO:0000259" key="1">
    <source>
        <dbReference type="Pfam" id="PF13524"/>
    </source>
</evidence>
<dbReference type="EMBL" id="FRCB01000010">
    <property type="protein sequence ID" value="SHM63461.1"/>
    <property type="molecule type" value="Genomic_DNA"/>
</dbReference>
<sequence>MVTNATGDERANPLAGKRAKGQAYLEFLADMHGAIGPDWYLEVGTQTGKSLLAADCACVSVDPEFTLKHEIMGAKPGLMLFQDTSDRFFESGFLDRLGVRFDLAFLDGMHLYEYLLRDFMNAEGYMTKGGTVVMHDCLPFEPSMAERDRRNAKTRAWTGDVWKVIPILREYRPDLEITVYDAAPTGLTIIRNLDPGNTVLRDRYDEIIAKYDQITDVTTQVRAFEVVSTDRSPWKGGAAAKTSAPRRMALPAPALTAVTSASSVAAAPVFPKGDGPLSFVIQTAAPNARVMPNWGDYFFAKGLAEALERQGHKARIQARNRWNVSEAPGEIDIVLRGRADYARRGSTPTLYWVISGGEHVPRPELEQADHIFVAGKALADRWSRQVGADKVSVMWQAFDATRMPMPPERVKRTGIVFVGIARKMRPIVQIAMQTRYSLKLWGNGWRETEAAKYVVADRIDNDDLGGLYTGAEIVLNDQTRIMRKAGLVSNRIFDALACGAPVVTTPTGGLPEDFRPFVTEVSTPEEFTEAVRAIRAETKEQRAARDAFARKMRETHSFDARASEVLAKVTELRDIKLAAE</sequence>
<dbReference type="SUPFAM" id="SSF53335">
    <property type="entry name" value="S-adenosyl-L-methionine-dependent methyltransferases"/>
    <property type="match status" value="1"/>
</dbReference>
<dbReference type="GO" id="GO:0016740">
    <property type="term" value="F:transferase activity"/>
    <property type="evidence" value="ECO:0007669"/>
    <property type="project" value="UniProtKB-KW"/>
</dbReference>
<organism evidence="2 3">
    <name type="scientific">Roseovarius litoreus</name>
    <dbReference type="NCBI Taxonomy" id="1155722"/>
    <lineage>
        <taxon>Bacteria</taxon>
        <taxon>Pseudomonadati</taxon>
        <taxon>Pseudomonadota</taxon>
        <taxon>Alphaproteobacteria</taxon>
        <taxon>Rhodobacterales</taxon>
        <taxon>Roseobacteraceae</taxon>
        <taxon>Roseovarius</taxon>
    </lineage>
</organism>
<keyword evidence="2" id="KW-0808">Transferase</keyword>
<protein>
    <submittedName>
        <fullName evidence="2">Glycosyl transferases group 1</fullName>
    </submittedName>
</protein>
<dbReference type="Proteomes" id="UP000322545">
    <property type="component" value="Unassembled WGS sequence"/>
</dbReference>
<evidence type="ECO:0000313" key="2">
    <source>
        <dbReference type="EMBL" id="SHM63461.1"/>
    </source>
</evidence>
<evidence type="ECO:0000313" key="3">
    <source>
        <dbReference type="Proteomes" id="UP000322545"/>
    </source>
</evidence>
<dbReference type="AlphaFoldDB" id="A0A1M7KDV5"/>
<proteinExistence type="predicted"/>
<name>A0A1M7KDV5_9RHOB</name>
<dbReference type="Gene3D" id="3.40.50.150">
    <property type="entry name" value="Vaccinia Virus protein VP39"/>
    <property type="match status" value="1"/>
</dbReference>
<feature type="domain" description="Spore protein YkvP/CgeB glycosyl transferase-like" evidence="1">
    <location>
        <begin position="432"/>
        <end position="566"/>
    </location>
</feature>
<dbReference type="Gene3D" id="3.40.50.2000">
    <property type="entry name" value="Glycogen Phosphorylase B"/>
    <property type="match status" value="1"/>
</dbReference>
<dbReference type="Pfam" id="PF13524">
    <property type="entry name" value="Glyco_trans_1_2"/>
    <property type="match status" value="1"/>
</dbReference>
<reference evidence="2 3" key="1">
    <citation type="submission" date="2016-11" db="EMBL/GenBank/DDBJ databases">
        <authorList>
            <person name="Varghese N."/>
            <person name="Submissions S."/>
        </authorList>
    </citation>
    <scope>NUCLEOTIDE SEQUENCE [LARGE SCALE GENOMIC DNA]</scope>
    <source>
        <strain evidence="2 3">DSM 28249</strain>
    </source>
</reference>
<dbReference type="InterPro" id="IPR029063">
    <property type="entry name" value="SAM-dependent_MTases_sf"/>
</dbReference>